<name>A0AAN9N7A2_PHACN</name>
<evidence type="ECO:0000313" key="1">
    <source>
        <dbReference type="EMBL" id="KAK7365019.1"/>
    </source>
</evidence>
<gene>
    <name evidence="1" type="ORF">VNO80_13769</name>
</gene>
<reference evidence="1 2" key="1">
    <citation type="submission" date="2024-01" db="EMBL/GenBank/DDBJ databases">
        <title>The genomes of 5 underutilized Papilionoideae crops provide insights into root nodulation and disease resistanc.</title>
        <authorList>
            <person name="Jiang F."/>
        </authorList>
    </citation>
    <scope>NUCLEOTIDE SEQUENCE [LARGE SCALE GENOMIC DNA]</scope>
    <source>
        <strain evidence="1">JINMINGXINNONG_FW02</strain>
        <tissue evidence="1">Leaves</tissue>
    </source>
</reference>
<dbReference type="AlphaFoldDB" id="A0AAN9N7A2"/>
<dbReference type="EMBL" id="JAYMYR010000005">
    <property type="protein sequence ID" value="KAK7365019.1"/>
    <property type="molecule type" value="Genomic_DNA"/>
</dbReference>
<proteinExistence type="predicted"/>
<protein>
    <submittedName>
        <fullName evidence="1">Uncharacterized protein</fullName>
    </submittedName>
</protein>
<evidence type="ECO:0000313" key="2">
    <source>
        <dbReference type="Proteomes" id="UP001374584"/>
    </source>
</evidence>
<organism evidence="1 2">
    <name type="scientific">Phaseolus coccineus</name>
    <name type="common">Scarlet runner bean</name>
    <name type="synonym">Phaseolus multiflorus</name>
    <dbReference type="NCBI Taxonomy" id="3886"/>
    <lineage>
        <taxon>Eukaryota</taxon>
        <taxon>Viridiplantae</taxon>
        <taxon>Streptophyta</taxon>
        <taxon>Embryophyta</taxon>
        <taxon>Tracheophyta</taxon>
        <taxon>Spermatophyta</taxon>
        <taxon>Magnoliopsida</taxon>
        <taxon>eudicotyledons</taxon>
        <taxon>Gunneridae</taxon>
        <taxon>Pentapetalae</taxon>
        <taxon>rosids</taxon>
        <taxon>fabids</taxon>
        <taxon>Fabales</taxon>
        <taxon>Fabaceae</taxon>
        <taxon>Papilionoideae</taxon>
        <taxon>50 kb inversion clade</taxon>
        <taxon>NPAAA clade</taxon>
        <taxon>indigoferoid/millettioid clade</taxon>
        <taxon>Phaseoleae</taxon>
        <taxon>Phaseolus</taxon>
    </lineage>
</organism>
<keyword evidence="2" id="KW-1185">Reference proteome</keyword>
<dbReference type="Proteomes" id="UP001374584">
    <property type="component" value="Unassembled WGS sequence"/>
</dbReference>
<accession>A0AAN9N7A2</accession>
<sequence>MDSTMASCEEQQVGKVHISIEHSIIQKSKRKCRKKRIILLECEQKLANCIDKTKLKLSKTFYFPRLKKMMYNKSMKLCVSKLK</sequence>
<comment type="caution">
    <text evidence="1">The sequence shown here is derived from an EMBL/GenBank/DDBJ whole genome shotgun (WGS) entry which is preliminary data.</text>
</comment>